<gene>
    <name evidence="2" type="ORF">NOO_LOCUS3150</name>
</gene>
<sequence>MSPYGFPPIESSVDLPVCLYETNGRLIYGAEKELHEMEANVLLGTLPKIEKELLDRLQQSVSHDNIRETFVDNQQSRFQQAVNSWTTKGIGSLVDYVRNAVSETVPYSGWLSSASQVFSKAQADITNIFAKSEESLYNSIVQTSSTLNWSTNWVRCIAVHNGGHRIAVCQNNDCIRIFCCGSDRSPITLKHERQQNVTDMAWKDRFCNMALLSIKFCQITVCSFRPFDRMVLAVACSHAVLIWRLDKQNLNIRPSVNCADVIEMSSFAPIIQCFWDSVFDQALFVVSASLSCLQVLDTSNGESELVGSWAGGRIRHVWISPNGDKIAVAYAGNIISVYDRHLWREERWKKLKGVCMAAAWTPLSDVFFFATRNETCIRALHFVKKLQNMESDQLSYGSEIAVPVYDLSEMVLEYLDSSRAGNSSRNTCNVDEYIRDMKISPDGQRIAIAFSANPTIIALFVIETMPSFFLAPCGLINGAANFGLATILSFFPKFQYGSLLIIVWSAGKVQYIPLLYGYLASEGVHLNRTKNEKLIDELSSEHLLIRDSQLCGRISSRSNAQIQKTRLSNNCSHSEENANENSTAASSVNVELFSSTGLYDLLALKNAEKAN</sequence>
<dbReference type="WBParaSite" id="nOo.2.0.1.t03150-RA">
    <property type="protein sequence ID" value="nOo.2.0.1.t03150-RA"/>
    <property type="gene ID" value="nOo.2.0.1.g03150"/>
</dbReference>
<dbReference type="STRING" id="42157.A0A182E573"/>
<dbReference type="OrthoDB" id="411991at2759"/>
<dbReference type="InterPro" id="IPR015943">
    <property type="entry name" value="WD40/YVTN_repeat-like_dom_sf"/>
</dbReference>
<dbReference type="GO" id="GO:0006913">
    <property type="term" value="P:nucleocytoplasmic transport"/>
    <property type="evidence" value="ECO:0007669"/>
    <property type="project" value="TreeGrafter"/>
</dbReference>
<keyword evidence="3" id="KW-1185">Reference proteome</keyword>
<protein>
    <submittedName>
        <fullName evidence="4">ANAPC4_WD40 domain-containing protein</fullName>
    </submittedName>
</protein>
<evidence type="ECO:0000313" key="4">
    <source>
        <dbReference type="WBParaSite" id="nOo.2.0.1.t03150-RA"/>
    </source>
</evidence>
<dbReference type="Proteomes" id="UP000271087">
    <property type="component" value="Unassembled WGS sequence"/>
</dbReference>
<accession>A0A182E573</accession>
<dbReference type="SUPFAM" id="SSF101908">
    <property type="entry name" value="Putative isomerase YbhE"/>
    <property type="match status" value="1"/>
</dbReference>
<dbReference type="InterPro" id="IPR045139">
    <property type="entry name" value="Aladin"/>
</dbReference>
<dbReference type="SMART" id="SM00320">
    <property type="entry name" value="WD40"/>
    <property type="match status" value="3"/>
</dbReference>
<dbReference type="InterPro" id="IPR001680">
    <property type="entry name" value="WD40_rpt"/>
</dbReference>
<organism evidence="4">
    <name type="scientific">Onchocerca ochengi</name>
    <name type="common">Filarial nematode worm</name>
    <dbReference type="NCBI Taxonomy" id="42157"/>
    <lineage>
        <taxon>Eukaryota</taxon>
        <taxon>Metazoa</taxon>
        <taxon>Ecdysozoa</taxon>
        <taxon>Nematoda</taxon>
        <taxon>Chromadorea</taxon>
        <taxon>Rhabditida</taxon>
        <taxon>Spirurina</taxon>
        <taxon>Spiruromorpha</taxon>
        <taxon>Filarioidea</taxon>
        <taxon>Onchocercidae</taxon>
        <taxon>Onchocerca</taxon>
    </lineage>
</organism>
<dbReference type="EMBL" id="UYRW01000575">
    <property type="protein sequence ID" value="VDK68190.1"/>
    <property type="molecule type" value="Genomic_DNA"/>
</dbReference>
<dbReference type="Gene3D" id="2.130.10.10">
    <property type="entry name" value="YVTN repeat-like/Quinoprotein amine dehydrogenase"/>
    <property type="match status" value="2"/>
</dbReference>
<dbReference type="GO" id="GO:0005643">
    <property type="term" value="C:nuclear pore"/>
    <property type="evidence" value="ECO:0007669"/>
    <property type="project" value="TreeGrafter"/>
</dbReference>
<dbReference type="AlphaFoldDB" id="A0A182E573"/>
<dbReference type="PANTHER" id="PTHR14494:SF0">
    <property type="entry name" value="ALADIN"/>
    <property type="match status" value="1"/>
</dbReference>
<proteinExistence type="predicted"/>
<dbReference type="Pfam" id="PF25460">
    <property type="entry name" value="Beta-prop_Aladin"/>
    <property type="match status" value="1"/>
</dbReference>
<evidence type="ECO:0000259" key="1">
    <source>
        <dbReference type="Pfam" id="PF25460"/>
    </source>
</evidence>
<name>A0A182E573_ONCOC</name>
<evidence type="ECO:0000313" key="2">
    <source>
        <dbReference type="EMBL" id="VDK68190.1"/>
    </source>
</evidence>
<evidence type="ECO:0000313" key="3">
    <source>
        <dbReference type="Proteomes" id="UP000271087"/>
    </source>
</evidence>
<reference evidence="4" key="1">
    <citation type="submission" date="2016-06" db="UniProtKB">
        <authorList>
            <consortium name="WormBaseParasite"/>
        </authorList>
    </citation>
    <scope>IDENTIFICATION</scope>
</reference>
<dbReference type="InterPro" id="IPR057403">
    <property type="entry name" value="Beta-prop_Aladin"/>
</dbReference>
<reference evidence="2 3" key="2">
    <citation type="submission" date="2018-08" db="EMBL/GenBank/DDBJ databases">
        <authorList>
            <person name="Laetsch R D."/>
            <person name="Stevens L."/>
            <person name="Kumar S."/>
            <person name="Blaxter L. M."/>
        </authorList>
    </citation>
    <scope>NUCLEOTIDE SEQUENCE [LARGE SCALE GENOMIC DNA]</scope>
</reference>
<feature type="domain" description="Aladin seven-bladed propeller" evidence="1">
    <location>
        <begin position="218"/>
        <end position="514"/>
    </location>
</feature>
<dbReference type="PANTHER" id="PTHR14494">
    <property type="entry name" value="ALADIN/ADRACALIN/AAAS"/>
    <property type="match status" value="1"/>
</dbReference>